<proteinExistence type="predicted"/>
<organism evidence="1">
    <name type="scientific">Ignisphaera aggregans</name>
    <dbReference type="NCBI Taxonomy" id="334771"/>
    <lineage>
        <taxon>Archaea</taxon>
        <taxon>Thermoproteota</taxon>
        <taxon>Thermoprotei</taxon>
        <taxon>Desulfurococcales</taxon>
        <taxon>Desulfurococcaceae</taxon>
        <taxon>Ignisphaera</taxon>
    </lineage>
</organism>
<accession>A0A7C5YZH4</accession>
<protein>
    <submittedName>
        <fullName evidence="1">Uncharacterized protein</fullName>
    </submittedName>
</protein>
<dbReference type="AlphaFoldDB" id="A0A7C5YZH4"/>
<dbReference type="EMBL" id="DRUB01000114">
    <property type="protein sequence ID" value="HHR96360.1"/>
    <property type="molecule type" value="Genomic_DNA"/>
</dbReference>
<gene>
    <name evidence="1" type="ORF">ENL47_06025</name>
</gene>
<name>A0A7C5YZH4_9CREN</name>
<sequence length="70" mass="8457">MRPIVLIPFASEVHGKEYYVGVLEVFKSYFKRYGIEFHDSIVTSVNDIEVVYKKIFIFYSNSTYTYWWNK</sequence>
<evidence type="ECO:0000313" key="1">
    <source>
        <dbReference type="EMBL" id="HHR96360.1"/>
    </source>
</evidence>
<comment type="caution">
    <text evidence="1">The sequence shown here is derived from an EMBL/GenBank/DDBJ whole genome shotgun (WGS) entry which is preliminary data.</text>
</comment>
<reference evidence="1" key="1">
    <citation type="journal article" date="2020" name="mSystems">
        <title>Genome- and Community-Level Interaction Insights into Carbon Utilization and Element Cycling Functions of Hydrothermarchaeota in Hydrothermal Sediment.</title>
        <authorList>
            <person name="Zhou Z."/>
            <person name="Liu Y."/>
            <person name="Xu W."/>
            <person name="Pan J."/>
            <person name="Luo Z.H."/>
            <person name="Li M."/>
        </authorList>
    </citation>
    <scope>NUCLEOTIDE SEQUENCE [LARGE SCALE GENOMIC DNA]</scope>
    <source>
        <strain evidence="1">SpSt-1</strain>
    </source>
</reference>